<dbReference type="Proteomes" id="UP000663854">
    <property type="component" value="Unassembled WGS sequence"/>
</dbReference>
<feature type="transmembrane region" description="Helical" evidence="1">
    <location>
        <begin position="219"/>
        <end position="238"/>
    </location>
</feature>
<dbReference type="EMBL" id="CAJNOL010000204">
    <property type="protein sequence ID" value="CAF0930436.1"/>
    <property type="molecule type" value="Genomic_DNA"/>
</dbReference>
<feature type="transmembrane region" description="Helical" evidence="1">
    <location>
        <begin position="190"/>
        <end position="213"/>
    </location>
</feature>
<evidence type="ECO:0000313" key="2">
    <source>
        <dbReference type="EMBL" id="CAF0773631.1"/>
    </source>
</evidence>
<organism evidence="3 4">
    <name type="scientific">Rotaria sordida</name>
    <dbReference type="NCBI Taxonomy" id="392033"/>
    <lineage>
        <taxon>Eukaryota</taxon>
        <taxon>Metazoa</taxon>
        <taxon>Spiralia</taxon>
        <taxon>Gnathifera</taxon>
        <taxon>Rotifera</taxon>
        <taxon>Eurotatoria</taxon>
        <taxon>Bdelloidea</taxon>
        <taxon>Philodinida</taxon>
        <taxon>Philodinidae</taxon>
        <taxon>Rotaria</taxon>
    </lineage>
</organism>
<dbReference type="AlphaFoldDB" id="A0A814BSA3"/>
<feature type="transmembrane region" description="Helical" evidence="1">
    <location>
        <begin position="559"/>
        <end position="582"/>
    </location>
</feature>
<evidence type="ECO:0000313" key="3">
    <source>
        <dbReference type="EMBL" id="CAF0930436.1"/>
    </source>
</evidence>
<accession>A0A814BSA3</accession>
<feature type="transmembrane region" description="Helical" evidence="1">
    <location>
        <begin position="501"/>
        <end position="522"/>
    </location>
</feature>
<feature type="transmembrane region" description="Helical" evidence="1">
    <location>
        <begin position="528"/>
        <end position="547"/>
    </location>
</feature>
<feature type="transmembrane region" description="Helical" evidence="1">
    <location>
        <begin position="321"/>
        <end position="344"/>
    </location>
</feature>
<feature type="transmembrane region" description="Helical" evidence="1">
    <location>
        <begin position="610"/>
        <end position="630"/>
    </location>
</feature>
<reference evidence="3" key="1">
    <citation type="submission" date="2021-02" db="EMBL/GenBank/DDBJ databases">
        <authorList>
            <person name="Nowell W R."/>
        </authorList>
    </citation>
    <scope>NUCLEOTIDE SEQUENCE</scope>
</reference>
<comment type="caution">
    <text evidence="3">The sequence shown here is derived from an EMBL/GenBank/DDBJ whole genome shotgun (WGS) entry which is preliminary data.</text>
</comment>
<name>A0A814BSA3_9BILA</name>
<keyword evidence="1" id="KW-0812">Transmembrane</keyword>
<dbReference type="Proteomes" id="UP000663870">
    <property type="component" value="Unassembled WGS sequence"/>
</dbReference>
<dbReference type="EMBL" id="CAJNOH010000024">
    <property type="protein sequence ID" value="CAF0773631.1"/>
    <property type="molecule type" value="Genomic_DNA"/>
</dbReference>
<keyword evidence="1" id="KW-1133">Transmembrane helix</keyword>
<proteinExistence type="predicted"/>
<keyword evidence="1" id="KW-0472">Membrane</keyword>
<feature type="transmembrane region" description="Helical" evidence="1">
    <location>
        <begin position="472"/>
        <end position="494"/>
    </location>
</feature>
<keyword evidence="4" id="KW-1185">Reference proteome</keyword>
<evidence type="ECO:0000313" key="4">
    <source>
        <dbReference type="Proteomes" id="UP000663870"/>
    </source>
</evidence>
<protein>
    <submittedName>
        <fullName evidence="3">Uncharacterized protein</fullName>
    </submittedName>
</protein>
<gene>
    <name evidence="3" type="ORF">JXQ802_LOCUS10611</name>
    <name evidence="2" type="ORF">PYM288_LOCUS3243</name>
</gene>
<evidence type="ECO:0000256" key="1">
    <source>
        <dbReference type="SAM" id="Phobius"/>
    </source>
</evidence>
<sequence>MNVLHYSLSLSACPKCHLFICKHTSLADLDLSVTEQQQQQEQSISEDNNTQISTENNLENSYQQRLLHGTNFYIFPSTTNDNYRHSWTTFGTNSIASTNTFHNLSSNNETICENIPFANENIINSLLPPTINQIVRTQSEKFDKKFQKSIYLTKSFSFSTSNNRSLSLVPSIKHNDHLLTKSHSYSNRSLLIIIILILSFLITNTIDIVLLYIYYHTNYIYIISFTSTIILCDMILWINNLIQLNTVPSYLLLIPFSIRPYLLYELVELFTIMFDKYYNRQILNSSSSSLSSTTFETNISHRTDSSMIHHLSLYKRKKQKLFHYLTLFYAIHTGFLTFFNIYFWSNNFQQSTKSLLNMNYFIPQWISNNDYLSSTSMTNTIPSYSSIAQKKRFYIIVNFNSIYEIPKAIFVSDHTDIDIKHWLYTLNVYNHWQIFDNEHKHLARRTMSSDWTQYLFSSFNLMSIHLPSSPTFILTSIFYYLIINYSLLSTFLILERFSFNIILSILSRLFLIITRIYTFIFLFHFNNWLLTMIFFIVHLTLMITRLFHRSKFKHKQNTMFLQMIFSLITHYSIDDITINALISLENLSIFLYCLYLETFSFNHNELTLRLIIFISILISLQIIGFIFDILSKNILYRTKTITIV</sequence>